<proteinExistence type="predicted"/>
<dbReference type="Proteomes" id="UP000318483">
    <property type="component" value="Chromosome"/>
</dbReference>
<dbReference type="Pfam" id="PF13519">
    <property type="entry name" value="VWA_2"/>
    <property type="match status" value="1"/>
</dbReference>
<dbReference type="KEGG" id="lit:FPZ52_06440"/>
<keyword evidence="3" id="KW-1185">Reference proteome</keyword>
<reference evidence="2 3" key="1">
    <citation type="submission" date="2019-07" db="EMBL/GenBank/DDBJ databases">
        <title>Litoreibacter alkalisoli sp. nov., isolated from saline-alkaline soil.</title>
        <authorList>
            <person name="Wang S."/>
            <person name="Xu L."/>
            <person name="Xing Y.-T."/>
            <person name="Sun J.-Q."/>
        </authorList>
    </citation>
    <scope>NUCLEOTIDE SEQUENCE [LARGE SCALE GENOMIC DNA]</scope>
    <source>
        <strain evidence="2 3">LN3S51</strain>
    </source>
</reference>
<protein>
    <submittedName>
        <fullName evidence="2">VWA domain-containing protein</fullName>
    </submittedName>
</protein>
<dbReference type="SUPFAM" id="SSF53300">
    <property type="entry name" value="vWA-like"/>
    <property type="match status" value="1"/>
</dbReference>
<evidence type="ECO:0000313" key="2">
    <source>
        <dbReference type="EMBL" id="QDY69303.1"/>
    </source>
</evidence>
<dbReference type="OrthoDB" id="9783818at2"/>
<dbReference type="InterPro" id="IPR036465">
    <property type="entry name" value="vWFA_dom_sf"/>
</dbReference>
<accession>A0A5B8IV42</accession>
<gene>
    <name evidence="2" type="ORF">FPZ52_06440</name>
</gene>
<sequence length="780" mass="84473">MLRNRSNLCAMICRGWTEQVEEREMKKITLKAATLALAGGLTFAAPVNAADKNVMIVFDGSNSMWGQIDGTAKIEIARDVMENLLGEWTETRKVGLMAYGHRRRGDCSDMETIVVPGEGTRTEILDRIGAITPTGKTPLTSAVEQAATELSYTDTPATVVLISDGLESCERDPCALAETLEKGGVGFTTHVVGFGLGDADTAALSCLAEKTGGQYISASNAEELGRALSTVGTAVAEPEPEPEPELPEVTVTGPETALAGSLVRVGWDKALDKRDYVTIVPTGTELGEYDNYIRVKDRTEGDLRAPADTGMYELRYMTSEDGKVLGTAMIEITEPEVTVSGPDTALAGERFPVEWTGTIDGQDYVTIVAMGAEEGSHANYVRVSDKSAEMLQAPAETGLYELRYVLKEGRRTMARQPIEITEPEVTVSGPDTALAGERFPVEWTGTIDGQDYVTIVAMGAEEGSHANYVRVSDKSAEMLQAPAETGLYELRYVLKEGRRTMARQPIEITEPEVTVSGPDTALAGERFPVEWTGTVDGQDYVTIVAMGAEEGSHANYVRVSDKSAEMLQAPAETGLYELRYVLKEGRRTMARQPIEIIEPEVTVSGPDEIRANSEITVEWTGTVDDQDYITIVARGAEEGSHAKYFRVRDKSKEKLQAPADPGLYELRYILKEGRRTMARHAIEVLAADAALESGASLSAPETAAPGAVIDVGWNVNSASADQRITLARGNQAIFTWLEAVRISGEPPVQITLPEEPGIYELRFLDVANQAVLSRKVIAVE</sequence>
<dbReference type="AlphaFoldDB" id="A0A5B8IV42"/>
<dbReference type="InterPro" id="IPR002035">
    <property type="entry name" value="VWF_A"/>
</dbReference>
<feature type="domain" description="VWFA" evidence="1">
    <location>
        <begin position="53"/>
        <end position="231"/>
    </location>
</feature>
<organism evidence="2 3">
    <name type="scientific">Qingshengfaniella alkalisoli</name>
    <dbReference type="NCBI Taxonomy" id="2599296"/>
    <lineage>
        <taxon>Bacteria</taxon>
        <taxon>Pseudomonadati</taxon>
        <taxon>Pseudomonadota</taxon>
        <taxon>Alphaproteobacteria</taxon>
        <taxon>Rhodobacterales</taxon>
        <taxon>Paracoccaceae</taxon>
        <taxon>Qingshengfaniella</taxon>
    </lineage>
</organism>
<evidence type="ECO:0000313" key="3">
    <source>
        <dbReference type="Proteomes" id="UP000318483"/>
    </source>
</evidence>
<name>A0A5B8IV42_9RHOB</name>
<dbReference type="SMART" id="SM00327">
    <property type="entry name" value="VWA"/>
    <property type="match status" value="1"/>
</dbReference>
<dbReference type="Gene3D" id="3.40.50.410">
    <property type="entry name" value="von Willebrand factor, type A domain"/>
    <property type="match status" value="1"/>
</dbReference>
<evidence type="ECO:0000259" key="1">
    <source>
        <dbReference type="PROSITE" id="PS50234"/>
    </source>
</evidence>
<dbReference type="PROSITE" id="PS50234">
    <property type="entry name" value="VWFA"/>
    <property type="match status" value="1"/>
</dbReference>
<dbReference type="EMBL" id="CP042261">
    <property type="protein sequence ID" value="QDY69303.1"/>
    <property type="molecule type" value="Genomic_DNA"/>
</dbReference>